<gene>
    <name evidence="2" type="ordered locus">Hoch_4358</name>
</gene>
<dbReference type="STRING" id="502025.Hoch_4358"/>
<dbReference type="GO" id="GO:0031419">
    <property type="term" value="F:cobalamin binding"/>
    <property type="evidence" value="ECO:0007669"/>
    <property type="project" value="InterPro"/>
</dbReference>
<dbReference type="HOGENOM" id="CLU_136705_1_0_7"/>
<dbReference type="PROSITE" id="PS51332">
    <property type="entry name" value="B12_BINDING"/>
    <property type="match status" value="1"/>
</dbReference>
<dbReference type="SUPFAM" id="SSF52242">
    <property type="entry name" value="Cobalamin (vitamin B12)-binding domain"/>
    <property type="match status" value="1"/>
</dbReference>
<dbReference type="InterPro" id="IPR006158">
    <property type="entry name" value="Cobalamin-bd"/>
</dbReference>
<evidence type="ECO:0000313" key="2">
    <source>
        <dbReference type="EMBL" id="ACY16852.1"/>
    </source>
</evidence>
<dbReference type="EMBL" id="CP001804">
    <property type="protein sequence ID" value="ACY16852.1"/>
    <property type="molecule type" value="Genomic_DNA"/>
</dbReference>
<dbReference type="Gene3D" id="3.40.50.280">
    <property type="entry name" value="Cobalamin-binding domain"/>
    <property type="match status" value="1"/>
</dbReference>
<evidence type="ECO:0000259" key="1">
    <source>
        <dbReference type="PROSITE" id="PS51332"/>
    </source>
</evidence>
<name>D0LME6_HALO1</name>
<dbReference type="RefSeq" id="WP_012829450.1">
    <property type="nucleotide sequence ID" value="NC_013440.1"/>
</dbReference>
<dbReference type="AlphaFoldDB" id="D0LME6"/>
<organism evidence="2 3">
    <name type="scientific">Haliangium ochraceum (strain DSM 14365 / JCM 11303 / SMP-2)</name>
    <dbReference type="NCBI Taxonomy" id="502025"/>
    <lineage>
        <taxon>Bacteria</taxon>
        <taxon>Pseudomonadati</taxon>
        <taxon>Myxococcota</taxon>
        <taxon>Polyangia</taxon>
        <taxon>Haliangiales</taxon>
        <taxon>Kofleriaceae</taxon>
        <taxon>Haliangium</taxon>
    </lineage>
</organism>
<dbReference type="eggNOG" id="COG2185">
    <property type="taxonomic scope" value="Bacteria"/>
</dbReference>
<reference evidence="2 3" key="1">
    <citation type="journal article" date="2010" name="Stand. Genomic Sci.">
        <title>Complete genome sequence of Haliangium ochraceum type strain (SMP-2).</title>
        <authorList>
            <consortium name="US DOE Joint Genome Institute (JGI-PGF)"/>
            <person name="Ivanova N."/>
            <person name="Daum C."/>
            <person name="Lang E."/>
            <person name="Abt B."/>
            <person name="Kopitz M."/>
            <person name="Saunders E."/>
            <person name="Lapidus A."/>
            <person name="Lucas S."/>
            <person name="Glavina Del Rio T."/>
            <person name="Nolan M."/>
            <person name="Tice H."/>
            <person name="Copeland A."/>
            <person name="Cheng J.F."/>
            <person name="Chen F."/>
            <person name="Bruce D."/>
            <person name="Goodwin L."/>
            <person name="Pitluck S."/>
            <person name="Mavromatis K."/>
            <person name="Pati A."/>
            <person name="Mikhailova N."/>
            <person name="Chen A."/>
            <person name="Palaniappan K."/>
            <person name="Land M."/>
            <person name="Hauser L."/>
            <person name="Chang Y.J."/>
            <person name="Jeffries C.D."/>
            <person name="Detter J.C."/>
            <person name="Brettin T."/>
            <person name="Rohde M."/>
            <person name="Goker M."/>
            <person name="Bristow J."/>
            <person name="Markowitz V."/>
            <person name="Eisen J.A."/>
            <person name="Hugenholtz P."/>
            <person name="Kyrpides N.C."/>
            <person name="Klenk H.P."/>
        </authorList>
    </citation>
    <scope>NUCLEOTIDE SEQUENCE [LARGE SCALE GENOMIC DNA]</scope>
    <source>
        <strain evidence="3">DSM 14365 / CIP 107738 / JCM 11303 / AJ 13395 / SMP-2</strain>
    </source>
</reference>
<feature type="domain" description="B12-binding" evidence="1">
    <location>
        <begin position="14"/>
        <end position="151"/>
    </location>
</feature>
<dbReference type="InterPro" id="IPR036724">
    <property type="entry name" value="Cobalamin-bd_sf"/>
</dbReference>
<evidence type="ECO:0000313" key="3">
    <source>
        <dbReference type="Proteomes" id="UP000001880"/>
    </source>
</evidence>
<dbReference type="Pfam" id="PF02310">
    <property type="entry name" value="B12-binding"/>
    <property type="match status" value="1"/>
</dbReference>
<dbReference type="KEGG" id="hoh:Hoch_4358"/>
<dbReference type="OrthoDB" id="3386646at2"/>
<proteinExistence type="predicted"/>
<sequence>MFTVPRSPLSSPPLGTIILGVAASDSHVVGNYLLAHYLREHGLEVVNLGVCTPLAEFMRAYEQHPDALAIAIGSLNGHAVEDLRQLALLKRRHRVTCPVFVGGNLSVGSQKRDDVASTLTRLGVTKVLASPEQLLAELRLLSGWRARARPLSAAEGAHP</sequence>
<protein>
    <submittedName>
        <fullName evidence="2">Cobalamin B12-binding domain protein</fullName>
    </submittedName>
</protein>
<accession>D0LME6</accession>
<keyword evidence="3" id="KW-1185">Reference proteome</keyword>
<dbReference type="GO" id="GO:0046872">
    <property type="term" value="F:metal ion binding"/>
    <property type="evidence" value="ECO:0007669"/>
    <property type="project" value="InterPro"/>
</dbReference>
<dbReference type="Proteomes" id="UP000001880">
    <property type="component" value="Chromosome"/>
</dbReference>